<dbReference type="InterPro" id="IPR016181">
    <property type="entry name" value="Acyl_CoA_acyltransferase"/>
</dbReference>
<accession>A0A183ECS9</accession>
<evidence type="ECO:0000313" key="2">
    <source>
        <dbReference type="EMBL" id="VDN32423.1"/>
    </source>
</evidence>
<dbReference type="Proteomes" id="UP000271098">
    <property type="component" value="Unassembled WGS sequence"/>
</dbReference>
<gene>
    <name evidence="2" type="ORF">GPUH_LOCUS18769</name>
</gene>
<dbReference type="Gene3D" id="3.40.630.30">
    <property type="match status" value="1"/>
</dbReference>
<evidence type="ECO:0000313" key="4">
    <source>
        <dbReference type="WBParaSite" id="GPUH_0001879501-mRNA-1"/>
    </source>
</evidence>
<sequence length="310" mass="36043">EWRKCGFGERICQHAIKYVESRYSTKVLVTQAQLPVLKFYENLGFLMTMFYPPRHDRISTLDIWKNNLPEHEYIPGECFDPSVIKRIQEVIISLEEDRILRLLHLQHLLDERIIGRSLVRTFRECAVATLMCNFARSKELEEFLLALAWEKLNTGHYSQVDEAWRILYAAVSACKAVRLKEENHIKEALHACDMGLIMGRDIDGLSLSKYAQQLHSSLPEPTGPPSMLVEVPCALPNSIPVIAYDCPSLEKMLRLMKEQKPFIIKGIVNKWPAFEKWKYGILKVLIFSSSLCSFFLMPFVKEMFFEIQLW</sequence>
<reference evidence="4" key="1">
    <citation type="submission" date="2016-06" db="UniProtKB">
        <authorList>
            <consortium name="WormBaseParasite"/>
        </authorList>
    </citation>
    <scope>IDENTIFICATION</scope>
</reference>
<protein>
    <submittedName>
        <fullName evidence="4">N-acetyltransferase domain-containing protein</fullName>
    </submittedName>
</protein>
<evidence type="ECO:0000313" key="3">
    <source>
        <dbReference type="Proteomes" id="UP000271098"/>
    </source>
</evidence>
<dbReference type="Gene3D" id="2.60.120.10">
    <property type="entry name" value="Jelly Rolls"/>
    <property type="match status" value="1"/>
</dbReference>
<dbReference type="SUPFAM" id="SSF55729">
    <property type="entry name" value="Acyl-CoA N-acyltransferases (Nat)"/>
    <property type="match status" value="1"/>
</dbReference>
<organism evidence="4">
    <name type="scientific">Gongylonema pulchrum</name>
    <dbReference type="NCBI Taxonomy" id="637853"/>
    <lineage>
        <taxon>Eukaryota</taxon>
        <taxon>Metazoa</taxon>
        <taxon>Ecdysozoa</taxon>
        <taxon>Nematoda</taxon>
        <taxon>Chromadorea</taxon>
        <taxon>Rhabditida</taxon>
        <taxon>Spirurina</taxon>
        <taxon>Spiruromorpha</taxon>
        <taxon>Spiruroidea</taxon>
        <taxon>Gongylonematidae</taxon>
        <taxon>Gongylonema</taxon>
    </lineage>
</organism>
<reference evidence="2 3" key="2">
    <citation type="submission" date="2018-11" db="EMBL/GenBank/DDBJ databases">
        <authorList>
            <consortium name="Pathogen Informatics"/>
        </authorList>
    </citation>
    <scope>NUCLEOTIDE SEQUENCE [LARGE SCALE GENOMIC DNA]</scope>
</reference>
<keyword evidence="3" id="KW-1185">Reference proteome</keyword>
<feature type="domain" description="DM8" evidence="1">
    <location>
        <begin position="146"/>
        <end position="200"/>
    </location>
</feature>
<dbReference type="InterPro" id="IPR056520">
    <property type="entry name" value="ARM_KDM8_N"/>
</dbReference>
<dbReference type="Pfam" id="PF24472">
    <property type="entry name" value="ARM_KDM8_N"/>
    <property type="match status" value="1"/>
</dbReference>
<name>A0A183ECS9_9BILA</name>
<dbReference type="AlphaFoldDB" id="A0A183ECS9"/>
<proteinExistence type="predicted"/>
<dbReference type="InterPro" id="IPR014710">
    <property type="entry name" value="RmlC-like_jellyroll"/>
</dbReference>
<dbReference type="EMBL" id="UYRT01087321">
    <property type="protein sequence ID" value="VDN32423.1"/>
    <property type="molecule type" value="Genomic_DNA"/>
</dbReference>
<dbReference type="WBParaSite" id="GPUH_0001879501-mRNA-1">
    <property type="protein sequence ID" value="GPUH_0001879501-mRNA-1"/>
    <property type="gene ID" value="GPUH_0001879501"/>
</dbReference>
<dbReference type="OrthoDB" id="47172at2759"/>
<evidence type="ECO:0000259" key="1">
    <source>
        <dbReference type="Pfam" id="PF24472"/>
    </source>
</evidence>